<dbReference type="SMART" id="SM00857">
    <property type="entry name" value="Resolvase"/>
    <property type="match status" value="1"/>
</dbReference>
<dbReference type="Pfam" id="PF00239">
    <property type="entry name" value="Resolvase"/>
    <property type="match status" value="1"/>
</dbReference>
<comment type="similarity">
    <text evidence="1">Belongs to the site-specific recombinase resolvase family.</text>
</comment>
<keyword evidence="8" id="KW-0614">Plasmid</keyword>
<dbReference type="Proteomes" id="UP001055911">
    <property type="component" value="Plasmid p1unnamed"/>
</dbReference>
<dbReference type="PANTHER" id="PTHR30461:SF26">
    <property type="entry name" value="RESOLVASE HOMOLOG YNEB"/>
    <property type="match status" value="1"/>
</dbReference>
<protein>
    <submittedName>
        <fullName evidence="8">Recombinase family protein</fullName>
    </submittedName>
</protein>
<evidence type="ECO:0000256" key="6">
    <source>
        <dbReference type="PROSITE-ProRule" id="PRU10137"/>
    </source>
</evidence>
<name>A0A9Q8ZYP8_9LACO</name>
<dbReference type="InterPro" id="IPR050639">
    <property type="entry name" value="SSR_resolvase"/>
</dbReference>
<evidence type="ECO:0000313" key="9">
    <source>
        <dbReference type="Proteomes" id="UP001055911"/>
    </source>
</evidence>
<dbReference type="AlphaFoldDB" id="A0A9Q8ZYP8"/>
<dbReference type="GO" id="GO:0015074">
    <property type="term" value="P:DNA integration"/>
    <property type="evidence" value="ECO:0007669"/>
    <property type="project" value="UniProtKB-KW"/>
</dbReference>
<dbReference type="InterPro" id="IPR006118">
    <property type="entry name" value="Recombinase_CS"/>
</dbReference>
<dbReference type="InterPro" id="IPR006119">
    <property type="entry name" value="Resolv_N"/>
</dbReference>
<evidence type="ECO:0000256" key="1">
    <source>
        <dbReference type="ARBA" id="ARBA00009913"/>
    </source>
</evidence>
<keyword evidence="3" id="KW-0238">DNA-binding</keyword>
<dbReference type="Gene3D" id="1.10.10.60">
    <property type="entry name" value="Homeodomain-like"/>
    <property type="match status" value="1"/>
</dbReference>
<keyword evidence="4" id="KW-0233">DNA recombination</keyword>
<reference evidence="8" key="1">
    <citation type="submission" date="2022-05" db="EMBL/GenBank/DDBJ databases">
        <authorList>
            <person name="Oliphant S.A."/>
            <person name="Watson-Haigh N.S."/>
            <person name="Sumby K.M."/>
            <person name="Gardner J.M."/>
            <person name="Jiranek V."/>
        </authorList>
    </citation>
    <scope>NUCLEOTIDE SEQUENCE</scope>
    <source>
        <strain evidence="8">KI4_B1</strain>
        <plasmid evidence="8">p1unnamed</plasmid>
    </source>
</reference>
<dbReference type="PROSITE" id="PS00398">
    <property type="entry name" value="RECOMBINASES_2"/>
    <property type="match status" value="1"/>
</dbReference>
<accession>A0A9Q8ZYP8</accession>
<dbReference type="InterPro" id="IPR036162">
    <property type="entry name" value="Resolvase-like_N_sf"/>
</dbReference>
<dbReference type="Pfam" id="PF13384">
    <property type="entry name" value="HTH_23"/>
    <property type="match status" value="1"/>
</dbReference>
<dbReference type="Gene3D" id="3.40.50.1390">
    <property type="entry name" value="Resolvase, N-terminal catalytic domain"/>
    <property type="match status" value="1"/>
</dbReference>
<evidence type="ECO:0000256" key="5">
    <source>
        <dbReference type="PIRSR" id="PIRSR606118-50"/>
    </source>
</evidence>
<evidence type="ECO:0000313" key="8">
    <source>
        <dbReference type="EMBL" id="USS90001.1"/>
    </source>
</evidence>
<keyword evidence="2" id="KW-0229">DNA integration</keyword>
<geneLocation type="plasmid" evidence="8 9">
    <name>p1unnamed</name>
</geneLocation>
<dbReference type="SUPFAM" id="SSF46689">
    <property type="entry name" value="Homeodomain-like"/>
    <property type="match status" value="1"/>
</dbReference>
<dbReference type="SUPFAM" id="SSF53041">
    <property type="entry name" value="Resolvase-like"/>
    <property type="match status" value="1"/>
</dbReference>
<feature type="active site" description="O-(5'-phospho-DNA)-serine intermediate" evidence="5 6">
    <location>
        <position position="9"/>
    </location>
</feature>
<evidence type="ECO:0000259" key="7">
    <source>
        <dbReference type="PROSITE" id="PS51736"/>
    </source>
</evidence>
<dbReference type="PROSITE" id="PS00397">
    <property type="entry name" value="RECOMBINASES_1"/>
    <property type="match status" value="1"/>
</dbReference>
<dbReference type="RefSeq" id="WP_252767547.1">
    <property type="nucleotide sequence ID" value="NZ_CP097120.1"/>
</dbReference>
<keyword evidence="9" id="KW-1185">Reference proteome</keyword>
<feature type="domain" description="Resolvase/invertase-type recombinase catalytic" evidence="7">
    <location>
        <begin position="1"/>
        <end position="141"/>
    </location>
</feature>
<organism evidence="8 9">
    <name type="scientific">Fructilactobacillus cliffordii</name>
    <dbReference type="NCBI Taxonomy" id="2940299"/>
    <lineage>
        <taxon>Bacteria</taxon>
        <taxon>Bacillati</taxon>
        <taxon>Bacillota</taxon>
        <taxon>Bacilli</taxon>
        <taxon>Lactobacillales</taxon>
        <taxon>Lactobacillaceae</taxon>
        <taxon>Fructilactobacillus</taxon>
    </lineage>
</organism>
<evidence type="ECO:0000256" key="4">
    <source>
        <dbReference type="ARBA" id="ARBA00023172"/>
    </source>
</evidence>
<dbReference type="CDD" id="cd03768">
    <property type="entry name" value="SR_ResInv"/>
    <property type="match status" value="1"/>
</dbReference>
<evidence type="ECO:0000256" key="2">
    <source>
        <dbReference type="ARBA" id="ARBA00022908"/>
    </source>
</evidence>
<dbReference type="GO" id="GO:0000150">
    <property type="term" value="F:DNA strand exchange activity"/>
    <property type="evidence" value="ECO:0007669"/>
    <property type="project" value="InterPro"/>
</dbReference>
<gene>
    <name evidence="8" type="ORF">M3M40_07190</name>
</gene>
<dbReference type="EMBL" id="CP097120">
    <property type="protein sequence ID" value="USS90001.1"/>
    <property type="molecule type" value="Genomic_DNA"/>
</dbReference>
<dbReference type="PROSITE" id="PS51736">
    <property type="entry name" value="RECOMBINASES_3"/>
    <property type="match status" value="1"/>
</dbReference>
<dbReference type="GO" id="GO:0003677">
    <property type="term" value="F:DNA binding"/>
    <property type="evidence" value="ECO:0007669"/>
    <property type="project" value="UniProtKB-KW"/>
</dbReference>
<dbReference type="InterPro" id="IPR009057">
    <property type="entry name" value="Homeodomain-like_sf"/>
</dbReference>
<proteinExistence type="inferred from homology"/>
<evidence type="ECO:0000256" key="3">
    <source>
        <dbReference type="ARBA" id="ARBA00023125"/>
    </source>
</evidence>
<sequence>MKFGYARVSSASQNLDRQIKALKKDGCEQIYQEKISGKNLDRPELKKLLQIIHVGDEVVVLDLDRLGRNNQDITSVMNQIREKQATFRVLSLPSFDGVTDPNLKALLNNLIIEIYKYQAEAERQKIIERQRQGIEIAKQNGSYRGRETKYSLKSKNAQGRLIAQRMLNMFTDGYGNSQIARELGVSRKTVYNKRKQFEELGMI</sequence>
<dbReference type="PANTHER" id="PTHR30461">
    <property type="entry name" value="DNA-INVERTASE FROM LAMBDOID PROPHAGE"/>
    <property type="match status" value="1"/>
</dbReference>